<dbReference type="InterPro" id="IPR011598">
    <property type="entry name" value="bHLH_dom"/>
</dbReference>
<evidence type="ECO:0000313" key="8">
    <source>
        <dbReference type="EnsemblMetazoa" id="ADAC008497-PA"/>
    </source>
</evidence>
<evidence type="ECO:0000313" key="9">
    <source>
        <dbReference type="Proteomes" id="UP000000673"/>
    </source>
</evidence>
<keyword evidence="9" id="KW-1185">Reference proteome</keyword>
<dbReference type="VEuPathDB" id="VectorBase:ADAR2_011494"/>
<dbReference type="EnsemblMetazoa" id="ADAC008497-RA">
    <property type="protein sequence ID" value="ADAC008497-PA"/>
    <property type="gene ID" value="ADAC008497"/>
</dbReference>
<dbReference type="GO" id="GO:0000977">
    <property type="term" value="F:RNA polymerase II transcription regulatory region sequence-specific DNA binding"/>
    <property type="evidence" value="ECO:0007669"/>
    <property type="project" value="TreeGrafter"/>
</dbReference>
<evidence type="ECO:0000256" key="1">
    <source>
        <dbReference type="ARBA" id="ARBA00023015"/>
    </source>
</evidence>
<gene>
    <name evidence="7" type="ORF">AND_008497</name>
</gene>
<dbReference type="Gene3D" id="4.10.280.10">
    <property type="entry name" value="Helix-loop-helix DNA-binding domain"/>
    <property type="match status" value="1"/>
</dbReference>
<feature type="compositionally biased region" description="Basic residues" evidence="5">
    <location>
        <begin position="128"/>
        <end position="137"/>
    </location>
</feature>
<dbReference type="STRING" id="43151.W5JAS1"/>
<dbReference type="SMART" id="SM00353">
    <property type="entry name" value="HLH"/>
    <property type="match status" value="1"/>
</dbReference>
<feature type="compositionally biased region" description="Low complexity" evidence="5">
    <location>
        <begin position="196"/>
        <end position="206"/>
    </location>
</feature>
<accession>W5JAS1</accession>
<dbReference type="SUPFAM" id="SSF47459">
    <property type="entry name" value="HLH, helix-loop-helix DNA-binding domain"/>
    <property type="match status" value="1"/>
</dbReference>
<keyword evidence="2" id="KW-0238">DNA-binding</keyword>
<organism evidence="7">
    <name type="scientific">Anopheles darlingi</name>
    <name type="common">Mosquito</name>
    <dbReference type="NCBI Taxonomy" id="43151"/>
    <lineage>
        <taxon>Eukaryota</taxon>
        <taxon>Metazoa</taxon>
        <taxon>Ecdysozoa</taxon>
        <taxon>Arthropoda</taxon>
        <taxon>Hexapoda</taxon>
        <taxon>Insecta</taxon>
        <taxon>Pterygota</taxon>
        <taxon>Neoptera</taxon>
        <taxon>Endopterygota</taxon>
        <taxon>Diptera</taxon>
        <taxon>Nematocera</taxon>
        <taxon>Culicoidea</taxon>
        <taxon>Culicidae</taxon>
        <taxon>Anophelinae</taxon>
        <taxon>Anopheles</taxon>
    </lineage>
</organism>
<dbReference type="CDD" id="cd11417">
    <property type="entry name" value="bHLH_TS_PTF1A"/>
    <property type="match status" value="1"/>
</dbReference>
<dbReference type="InterPro" id="IPR036638">
    <property type="entry name" value="HLH_DNA-bd_sf"/>
</dbReference>
<keyword evidence="1" id="KW-0805">Transcription regulation</keyword>
<reference evidence="8" key="4">
    <citation type="submission" date="2015-06" db="UniProtKB">
        <authorList>
            <consortium name="EnsemblMetazoa"/>
        </authorList>
    </citation>
    <scope>IDENTIFICATION</scope>
</reference>
<feature type="region of interest" description="Disordered" evidence="5">
    <location>
        <begin position="95"/>
        <end position="206"/>
    </location>
</feature>
<keyword evidence="4" id="KW-0539">Nucleus</keyword>
<dbReference type="FunCoup" id="W5JAS1">
    <property type="interactions" value="1"/>
</dbReference>
<dbReference type="EMBL" id="ADMH02002026">
    <property type="protein sequence ID" value="ETN59884.1"/>
    <property type="molecule type" value="Genomic_DNA"/>
</dbReference>
<name>W5JAS1_ANODA</name>
<proteinExistence type="predicted"/>
<dbReference type="eggNOG" id="KOG4029">
    <property type="taxonomic scope" value="Eukaryota"/>
</dbReference>
<dbReference type="FunFam" id="4.10.280.10:FF:000035">
    <property type="entry name" value="Pancreas-specific transcription factor 1a"/>
    <property type="match status" value="1"/>
</dbReference>
<dbReference type="GO" id="GO:0000981">
    <property type="term" value="F:DNA-binding transcription factor activity, RNA polymerase II-specific"/>
    <property type="evidence" value="ECO:0007669"/>
    <property type="project" value="TreeGrafter"/>
</dbReference>
<protein>
    <submittedName>
        <fullName evidence="7">Pancreas-specific transcription factor 1a</fullName>
    </submittedName>
</protein>
<dbReference type="GO" id="GO:0046983">
    <property type="term" value="F:protein dimerization activity"/>
    <property type="evidence" value="ECO:0007669"/>
    <property type="project" value="InterPro"/>
</dbReference>
<evidence type="ECO:0000256" key="2">
    <source>
        <dbReference type="ARBA" id="ARBA00023125"/>
    </source>
</evidence>
<reference evidence="7" key="2">
    <citation type="submission" date="2010-05" db="EMBL/GenBank/DDBJ databases">
        <authorList>
            <person name="Almeida L.G."/>
            <person name="Nicolas M.F."/>
            <person name="Souza R.C."/>
            <person name="Vasconcelos A.T.R."/>
        </authorList>
    </citation>
    <scope>NUCLEOTIDE SEQUENCE</scope>
</reference>
<dbReference type="GO" id="GO:0032502">
    <property type="term" value="P:developmental process"/>
    <property type="evidence" value="ECO:0007669"/>
    <property type="project" value="TreeGrafter"/>
</dbReference>
<reference evidence="7 9" key="1">
    <citation type="journal article" date="2010" name="BMC Genomics">
        <title>Combination of measures distinguishes pre-miRNAs from other stem-loops in the genome of the newly sequenced Anopheles darlingi.</title>
        <authorList>
            <person name="Mendes N.D."/>
            <person name="Freitas A.T."/>
            <person name="Vasconcelos A.T."/>
            <person name="Sagot M.F."/>
        </authorList>
    </citation>
    <scope>NUCLEOTIDE SEQUENCE</scope>
</reference>
<keyword evidence="3" id="KW-0804">Transcription</keyword>
<dbReference type="InterPro" id="IPR050283">
    <property type="entry name" value="E-box_TF_Regulators"/>
</dbReference>
<feature type="compositionally biased region" description="Low complexity" evidence="5">
    <location>
        <begin position="138"/>
        <end position="151"/>
    </location>
</feature>
<evidence type="ECO:0000313" key="7">
    <source>
        <dbReference type="EMBL" id="ETN59884.1"/>
    </source>
</evidence>
<dbReference type="Pfam" id="PF00010">
    <property type="entry name" value="HLH"/>
    <property type="match status" value="1"/>
</dbReference>
<sequence length="342" mass="39497">MNSRAYGLSRRFSHARQLLRWSSSSSSSSFNEIDEPSGKMFSMDSFDFEAVMSRHLFEGPSVHQQQQQQQQQPLHHLQQHTLLLEDDHSLHTNTLHHNHHHQQSHQQQHLLQQQQQTPHQQQQQQHLQHQHQHHHLHQANNVDSTTSNSSDFFLGDDENSTDSESYCGFNSDQENNDSIKEIYGNRSSKYRRPKCASQQAQQRQAANLRERRRMQSINEAFEGLRTHIPTLPYEKRLSKVDTLKLAISYISFLGEMLRKDKNGNEPGTNGVKRLPVKEPPKKFIVRGGSGQTHSLSWHRKGDRNANGRYFARIWRPEDPRSNNHRNVTAGGGPSTYASNGIC</sequence>
<feature type="domain" description="BHLH" evidence="6">
    <location>
        <begin position="201"/>
        <end position="253"/>
    </location>
</feature>
<feature type="compositionally biased region" description="Low complexity" evidence="5">
    <location>
        <begin position="104"/>
        <end position="127"/>
    </location>
</feature>
<feature type="region of interest" description="Disordered" evidence="5">
    <location>
        <begin position="316"/>
        <end position="342"/>
    </location>
</feature>
<dbReference type="PANTHER" id="PTHR23349:SF112">
    <property type="entry name" value="48 RELATED 1, ISOFORM B"/>
    <property type="match status" value="1"/>
</dbReference>
<feature type="compositionally biased region" description="Polar residues" evidence="5">
    <location>
        <begin position="162"/>
        <end position="173"/>
    </location>
</feature>
<evidence type="ECO:0000256" key="5">
    <source>
        <dbReference type="SAM" id="MobiDB-lite"/>
    </source>
</evidence>
<reference evidence="7" key="3">
    <citation type="journal article" date="2013" name="Nucleic Acids Res.">
        <title>The genome of Anopheles darlingi, the main neotropical malaria vector.</title>
        <authorList>
            <person name="Marinotti O."/>
            <person name="Cerqueira G.C."/>
            <person name="de Almeida L.G."/>
            <person name="Ferro M.I."/>
            <person name="Loreto E.L."/>
            <person name="Zaha A."/>
            <person name="Teixeira S.M."/>
            <person name="Wespiser A.R."/>
            <person name="Almeida E Silva A."/>
            <person name="Schlindwein A.D."/>
            <person name="Pacheco A.C."/>
            <person name="Silva A.L."/>
            <person name="Graveley B.R."/>
            <person name="Walenz B.P."/>
            <person name="Lima Bde A."/>
            <person name="Ribeiro C.A."/>
            <person name="Nunes-Silva C.G."/>
            <person name="de Carvalho C.R."/>
            <person name="Soares C.M."/>
            <person name="de Menezes C.B."/>
            <person name="Matiolli C."/>
            <person name="Caffrey D."/>
            <person name="Araujo D.A."/>
            <person name="de Oliveira D.M."/>
            <person name="Golenbock D."/>
            <person name="Grisard E.C."/>
            <person name="Fantinatti-Garboggini F."/>
            <person name="de Carvalho F.M."/>
            <person name="Barcellos F.G."/>
            <person name="Prosdocimi F."/>
            <person name="May G."/>
            <person name="Azevedo Junior G.M."/>
            <person name="Guimaraes G.M."/>
            <person name="Goldman G.H."/>
            <person name="Padilha I.Q."/>
            <person name="Batista Jda S."/>
            <person name="Ferro J.A."/>
            <person name="Ribeiro J.M."/>
            <person name="Fietto J.L."/>
            <person name="Dabbas K.M."/>
            <person name="Cerdeira L."/>
            <person name="Agnez-Lima L.F."/>
            <person name="Brocchi M."/>
            <person name="de Carvalho M.O."/>
            <person name="Teixeira Mde M."/>
            <person name="Diniz Maia Mde M."/>
            <person name="Goldman M.H."/>
            <person name="Cruz Schneider M.P."/>
            <person name="Felipe M.S."/>
            <person name="Hungria M."/>
            <person name="Nicolas M.F."/>
            <person name="Pereira M."/>
            <person name="Montes M.A."/>
            <person name="Cantao M.E."/>
            <person name="Vincentz M."/>
            <person name="Rafael M.S."/>
            <person name="Silverman N."/>
            <person name="Stoco P.H."/>
            <person name="Souza R.C."/>
            <person name="Vicentini R."/>
            <person name="Gazzinelli R.T."/>
            <person name="Neves Rde O."/>
            <person name="Silva R."/>
            <person name="Astolfi-Filho S."/>
            <person name="Maciel T.E."/>
            <person name="Urmenyi T.P."/>
            <person name="Tadei W.P."/>
            <person name="Camargo E.P."/>
            <person name="de Vasconcelos A.T."/>
        </authorList>
    </citation>
    <scope>NUCLEOTIDE SEQUENCE</scope>
</reference>
<dbReference type="VEuPathDB" id="VectorBase:ADAC008497"/>
<evidence type="ECO:0000259" key="6">
    <source>
        <dbReference type="PROSITE" id="PS50888"/>
    </source>
</evidence>
<dbReference type="Proteomes" id="UP000000673">
    <property type="component" value="Unassembled WGS sequence"/>
</dbReference>
<dbReference type="PANTHER" id="PTHR23349">
    <property type="entry name" value="BASIC HELIX-LOOP-HELIX TRANSCRIPTION FACTOR, TWIST"/>
    <property type="match status" value="1"/>
</dbReference>
<evidence type="ECO:0000256" key="4">
    <source>
        <dbReference type="ARBA" id="ARBA00023242"/>
    </source>
</evidence>
<dbReference type="PROSITE" id="PS50888">
    <property type="entry name" value="BHLH"/>
    <property type="match status" value="1"/>
</dbReference>
<evidence type="ECO:0000256" key="3">
    <source>
        <dbReference type="ARBA" id="ARBA00023163"/>
    </source>
</evidence>
<dbReference type="AlphaFoldDB" id="W5JAS1"/>
<dbReference type="HOGENOM" id="CLU_081077_0_0_1"/>